<evidence type="ECO:0000313" key="7">
    <source>
        <dbReference type="EMBL" id="PVV03677.1"/>
    </source>
</evidence>
<feature type="repeat" description="WD" evidence="5">
    <location>
        <begin position="200"/>
        <end position="241"/>
    </location>
</feature>
<dbReference type="EMBL" id="MBFS01000204">
    <property type="protein sequence ID" value="PVV03677.1"/>
    <property type="molecule type" value="Genomic_DNA"/>
</dbReference>
<dbReference type="InterPro" id="IPR012972">
    <property type="entry name" value="NLE"/>
</dbReference>
<dbReference type="Gene3D" id="2.130.10.10">
    <property type="entry name" value="YVTN repeat-like/Quinoprotein amine dehydrogenase"/>
    <property type="match status" value="1"/>
</dbReference>
<dbReference type="PROSITE" id="PS50082">
    <property type="entry name" value="WD_REPEATS_2"/>
    <property type="match status" value="3"/>
</dbReference>
<keyword evidence="3" id="KW-0677">Repeat</keyword>
<evidence type="ECO:0000256" key="1">
    <source>
        <dbReference type="ARBA" id="ARBA00004123"/>
    </source>
</evidence>
<dbReference type="AlphaFoldDB" id="A0A2T9ZGM3"/>
<feature type="repeat" description="WD" evidence="5">
    <location>
        <begin position="293"/>
        <end position="333"/>
    </location>
</feature>
<dbReference type="InterPro" id="IPR015943">
    <property type="entry name" value="WD40/YVTN_repeat-like_dom_sf"/>
</dbReference>
<evidence type="ECO:0000256" key="3">
    <source>
        <dbReference type="ARBA" id="ARBA00022737"/>
    </source>
</evidence>
<evidence type="ECO:0000256" key="2">
    <source>
        <dbReference type="ARBA" id="ARBA00022574"/>
    </source>
</evidence>
<name>A0A2T9ZGM3_9FUNG</name>
<accession>A0A2T9ZGM3</accession>
<reference evidence="7 8" key="1">
    <citation type="journal article" date="2018" name="MBio">
        <title>Comparative Genomics Reveals the Core Gene Toolbox for the Fungus-Insect Symbiosis.</title>
        <authorList>
            <person name="Wang Y."/>
            <person name="Stata M."/>
            <person name="Wang W."/>
            <person name="Stajich J.E."/>
            <person name="White M.M."/>
            <person name="Moncalvo J.M."/>
        </authorList>
    </citation>
    <scope>NUCLEOTIDE SEQUENCE [LARGE SCALE GENOMIC DNA]</scope>
    <source>
        <strain evidence="7 8">SC-DP-2</strain>
    </source>
</reference>
<evidence type="ECO:0000259" key="6">
    <source>
        <dbReference type="Pfam" id="PF08154"/>
    </source>
</evidence>
<keyword evidence="8" id="KW-1185">Reference proteome</keyword>
<dbReference type="PANTHER" id="PTHR19855:SF11">
    <property type="entry name" value="RIBOSOME BIOGENESIS PROTEIN WDR12"/>
    <property type="match status" value="1"/>
</dbReference>
<evidence type="ECO:0000313" key="8">
    <source>
        <dbReference type="Proteomes" id="UP000245609"/>
    </source>
</evidence>
<dbReference type="GO" id="GO:0005634">
    <property type="term" value="C:nucleus"/>
    <property type="evidence" value="ECO:0007669"/>
    <property type="project" value="UniProtKB-SubCell"/>
</dbReference>
<dbReference type="Pfam" id="PF00400">
    <property type="entry name" value="WD40"/>
    <property type="match status" value="5"/>
</dbReference>
<evidence type="ECO:0000256" key="5">
    <source>
        <dbReference type="PROSITE-ProRule" id="PRU00221"/>
    </source>
</evidence>
<protein>
    <recommendedName>
        <fullName evidence="6">NLE domain-containing protein</fullName>
    </recommendedName>
</protein>
<dbReference type="InterPro" id="IPR036322">
    <property type="entry name" value="WD40_repeat_dom_sf"/>
</dbReference>
<dbReference type="Proteomes" id="UP000245609">
    <property type="component" value="Unassembled WGS sequence"/>
</dbReference>
<keyword evidence="4" id="KW-0539">Nucleus</keyword>
<dbReference type="SMART" id="SM00320">
    <property type="entry name" value="WD40"/>
    <property type="match status" value="5"/>
</dbReference>
<feature type="repeat" description="WD" evidence="5">
    <location>
        <begin position="360"/>
        <end position="402"/>
    </location>
</feature>
<proteinExistence type="predicted"/>
<feature type="domain" description="NLE" evidence="6">
    <location>
        <begin position="9"/>
        <end position="71"/>
    </location>
</feature>
<evidence type="ECO:0000256" key="4">
    <source>
        <dbReference type="ARBA" id="ARBA00023242"/>
    </source>
</evidence>
<dbReference type="PROSITE" id="PS50294">
    <property type="entry name" value="WD_REPEATS_REGION"/>
    <property type="match status" value="2"/>
</dbReference>
<dbReference type="InterPro" id="IPR001680">
    <property type="entry name" value="WD40_rpt"/>
</dbReference>
<comment type="caution">
    <text evidence="7">The sequence shown here is derived from an EMBL/GenBank/DDBJ whole genome shotgun (WGS) entry which is preliminary data.</text>
</comment>
<dbReference type="STRING" id="133381.A0A2T9ZGM3"/>
<organism evidence="7 8">
    <name type="scientific">Smittium megazygosporum</name>
    <dbReference type="NCBI Taxonomy" id="133381"/>
    <lineage>
        <taxon>Eukaryota</taxon>
        <taxon>Fungi</taxon>
        <taxon>Fungi incertae sedis</taxon>
        <taxon>Zoopagomycota</taxon>
        <taxon>Kickxellomycotina</taxon>
        <taxon>Harpellomycetes</taxon>
        <taxon>Harpellales</taxon>
        <taxon>Legeriomycetaceae</taxon>
        <taxon>Smittium</taxon>
    </lineage>
</organism>
<dbReference type="PRINTS" id="PR00320">
    <property type="entry name" value="GPROTEINBRPT"/>
</dbReference>
<dbReference type="SUPFAM" id="SSF50978">
    <property type="entry name" value="WD40 repeat-like"/>
    <property type="match status" value="1"/>
</dbReference>
<keyword evidence="2 5" id="KW-0853">WD repeat</keyword>
<dbReference type="InterPro" id="IPR020472">
    <property type="entry name" value="WD40_PAC1"/>
</dbReference>
<dbReference type="OrthoDB" id="10251381at2759"/>
<dbReference type="Pfam" id="PF08154">
    <property type="entry name" value="NLE"/>
    <property type="match status" value="1"/>
</dbReference>
<gene>
    <name evidence="7" type="ORF">BB560_001835</name>
</gene>
<comment type="subcellular location">
    <subcellularLocation>
        <location evidence="1">Nucleus</location>
    </subcellularLocation>
</comment>
<dbReference type="PANTHER" id="PTHR19855">
    <property type="entry name" value="WD40 REPEAT PROTEIN 12, 37"/>
    <property type="match status" value="1"/>
</dbReference>
<sequence length="450" mass="49108">MDHHSESQIQAVFVSKIKKFELPATPILIPAKLRRQGLSEIVNHLLGNETQIPFDFLINNTLLKSSVAEYLSAKSISTENIITLEFIESIKPPSDSKSFSTDSWISSVAIHPSKLYYVANYDSTIQIWNDDAECITKLSGHTGPVKSLALINTNNTDTNSTTDDTTLPFMLSGGLDQTIIAWSQSIGSGETPSHSPIYTAFGHIGSVDCIVPTLDNAHFISASSDSFIKLWSSSTPSEDSQRELFENGIQGLPPLESLLPNSLAKKQKKSHKDSSSSSTKPFNTLIKTCESTFKGHVGPVTSISVNSSSSFFSAGSDNSLRTWDIPTGDCINTKVADTSFLDIQFSPSSNIIISGHTDRFIRHSNWVKSLKWSPSNTFMFASASYDSSVKIWDIRSNSFIFNIPCIPSPKSANNNKTPKSSSTEKLLSLDWNNNTIAAGGESGDLFINSI</sequence>